<sequence length="478" mass="53572">MEDSANEDDVCFGMYYNIITQSTIALVVPQEGSWFRHEDEADPGWYIHEEQQWMYNEREGIYFHVDSRIIVAAGNEVPRNLVSASYSDVSCGSECEASDNVDDEDHGDATTAVQDDTDKDINVDFEKDLSTATVCRKGNSEHKEACEDFYVTRECMSIHLVSRTEALCYYTGVFDGHGGYKCAEYLTKHLKNNILSVYRQAVSSLEAKRTHQHSFPTESIEVRALKQGCTKGFEMTDNNFCNAAKQFGLLDGSTATVSLIYGPDEDGYLKLITAHVGDSRAILCSMVNDDGCFAQPMTCDHKPNNAKERQRIEEKGGTVEFTQGAWRCISRSRNGQIHGVATSRAFGNYPMKHPNRIVSSEPDISVYTINFDSDLFLVLVTDGITAVLSNQQIVDIVCEAVDEECTADAAAERVVTTAEQLGSQDDKTCTVMYFGWHKELYQKCVRDKDEDAHREAVKVNELEERRNAAEKDDDMFSA</sequence>
<evidence type="ECO:0000313" key="4">
    <source>
        <dbReference type="Proteomes" id="UP001195914"/>
    </source>
</evidence>
<name>A0AAD9LK91_BABDI</name>
<dbReference type="CDD" id="cd00143">
    <property type="entry name" value="PP2Cc"/>
    <property type="match status" value="1"/>
</dbReference>
<dbReference type="SUPFAM" id="SSF81606">
    <property type="entry name" value="PP2C-like"/>
    <property type="match status" value="1"/>
</dbReference>
<dbReference type="PROSITE" id="PS51746">
    <property type="entry name" value="PPM_2"/>
    <property type="match status" value="1"/>
</dbReference>
<dbReference type="InterPro" id="IPR015655">
    <property type="entry name" value="PP2C"/>
</dbReference>
<evidence type="ECO:0000256" key="1">
    <source>
        <dbReference type="SAM" id="MobiDB-lite"/>
    </source>
</evidence>
<evidence type="ECO:0000259" key="2">
    <source>
        <dbReference type="PROSITE" id="PS51746"/>
    </source>
</evidence>
<feature type="region of interest" description="Disordered" evidence="1">
    <location>
        <begin position="96"/>
        <end position="117"/>
    </location>
</feature>
<gene>
    <name evidence="3" type="ORF">X943_003216</name>
</gene>
<organism evidence="3 4">
    <name type="scientific">Babesia divergens</name>
    <dbReference type="NCBI Taxonomy" id="32595"/>
    <lineage>
        <taxon>Eukaryota</taxon>
        <taxon>Sar</taxon>
        <taxon>Alveolata</taxon>
        <taxon>Apicomplexa</taxon>
        <taxon>Aconoidasida</taxon>
        <taxon>Piroplasmida</taxon>
        <taxon>Babesiidae</taxon>
        <taxon>Babesia</taxon>
    </lineage>
</organism>
<dbReference type="AlphaFoldDB" id="A0AAD9LK91"/>
<dbReference type="GO" id="GO:0004722">
    <property type="term" value="F:protein serine/threonine phosphatase activity"/>
    <property type="evidence" value="ECO:0007669"/>
    <property type="project" value="InterPro"/>
</dbReference>
<dbReference type="PANTHER" id="PTHR47992">
    <property type="entry name" value="PROTEIN PHOSPHATASE"/>
    <property type="match status" value="1"/>
</dbReference>
<dbReference type="SMART" id="SM00332">
    <property type="entry name" value="PP2Cc"/>
    <property type="match status" value="1"/>
</dbReference>
<accession>A0AAD9LK91</accession>
<feature type="domain" description="PPM-type phosphatase" evidence="2">
    <location>
        <begin position="128"/>
        <end position="434"/>
    </location>
</feature>
<dbReference type="InterPro" id="IPR036457">
    <property type="entry name" value="PPM-type-like_dom_sf"/>
</dbReference>
<dbReference type="Gene3D" id="3.60.40.10">
    <property type="entry name" value="PPM-type phosphatase domain"/>
    <property type="match status" value="1"/>
</dbReference>
<dbReference type="EMBL" id="JAHBMH010000024">
    <property type="protein sequence ID" value="KAK1938662.1"/>
    <property type="molecule type" value="Genomic_DNA"/>
</dbReference>
<dbReference type="InterPro" id="IPR001932">
    <property type="entry name" value="PPM-type_phosphatase-like_dom"/>
</dbReference>
<protein>
    <submittedName>
        <fullName evidence="3">Protein phosphatase 2C domain containing protein</fullName>
    </submittedName>
</protein>
<evidence type="ECO:0000313" key="3">
    <source>
        <dbReference type="EMBL" id="KAK1938662.1"/>
    </source>
</evidence>
<dbReference type="Proteomes" id="UP001195914">
    <property type="component" value="Unassembled WGS sequence"/>
</dbReference>
<comment type="caution">
    <text evidence="3">The sequence shown here is derived from an EMBL/GenBank/DDBJ whole genome shotgun (WGS) entry which is preliminary data.</text>
</comment>
<dbReference type="Pfam" id="PF00481">
    <property type="entry name" value="PP2C"/>
    <property type="match status" value="1"/>
</dbReference>
<keyword evidence="4" id="KW-1185">Reference proteome</keyword>
<reference evidence="3" key="1">
    <citation type="journal article" date="2014" name="Nucleic Acids Res.">
        <title>The evolutionary dynamics of variant antigen genes in Babesia reveal a history of genomic innovation underlying host-parasite interaction.</title>
        <authorList>
            <person name="Jackson A.P."/>
            <person name="Otto T.D."/>
            <person name="Darby A."/>
            <person name="Ramaprasad A."/>
            <person name="Xia D."/>
            <person name="Echaide I.E."/>
            <person name="Farber M."/>
            <person name="Gahlot S."/>
            <person name="Gamble J."/>
            <person name="Gupta D."/>
            <person name="Gupta Y."/>
            <person name="Jackson L."/>
            <person name="Malandrin L."/>
            <person name="Malas T.B."/>
            <person name="Moussa E."/>
            <person name="Nair M."/>
            <person name="Reid A.J."/>
            <person name="Sanders M."/>
            <person name="Sharma J."/>
            <person name="Tracey A."/>
            <person name="Quail M.A."/>
            <person name="Weir W."/>
            <person name="Wastling J.M."/>
            <person name="Hall N."/>
            <person name="Willadsen P."/>
            <person name="Lingelbach K."/>
            <person name="Shiels B."/>
            <person name="Tait A."/>
            <person name="Berriman M."/>
            <person name="Allred D.R."/>
            <person name="Pain A."/>
        </authorList>
    </citation>
    <scope>NUCLEOTIDE SEQUENCE</scope>
    <source>
        <strain evidence="3">1802A</strain>
    </source>
</reference>
<reference evidence="3" key="2">
    <citation type="submission" date="2021-05" db="EMBL/GenBank/DDBJ databases">
        <authorList>
            <person name="Pain A."/>
        </authorList>
    </citation>
    <scope>NUCLEOTIDE SEQUENCE</scope>
    <source>
        <strain evidence="3">1802A</strain>
    </source>
</reference>
<proteinExistence type="predicted"/>
<feature type="compositionally biased region" description="Acidic residues" evidence="1">
    <location>
        <begin position="96"/>
        <end position="106"/>
    </location>
</feature>